<evidence type="ECO:0000256" key="2">
    <source>
        <dbReference type="ARBA" id="ARBA00022603"/>
    </source>
</evidence>
<dbReference type="NCBIfam" id="TIGR00312">
    <property type="entry name" value="cbiD"/>
    <property type="match status" value="1"/>
</dbReference>
<dbReference type="PANTHER" id="PTHR35863">
    <property type="entry name" value="COBALT-PRECORRIN-5B C(1)-METHYLTRANSFERASE"/>
    <property type="match status" value="1"/>
</dbReference>
<reference evidence="6 7" key="1">
    <citation type="submission" date="2018-03" db="EMBL/GenBank/DDBJ databases">
        <title>Genome sequence of Moorella humiferrea DSM 23265.</title>
        <authorList>
            <person name="Poehlein A."/>
            <person name="Daniel R."/>
        </authorList>
    </citation>
    <scope>NUCLEOTIDE SEQUENCE [LARGE SCALE GENOMIC DNA]</scope>
    <source>
        <strain evidence="6 7">DSM 23265</strain>
    </source>
</reference>
<dbReference type="NCBIfam" id="NF000849">
    <property type="entry name" value="PRK00075.1-1"/>
    <property type="match status" value="1"/>
</dbReference>
<comment type="similarity">
    <text evidence="5">Belongs to the CbiD family.</text>
</comment>
<keyword evidence="7" id="KW-1185">Reference proteome</keyword>
<dbReference type="InterPro" id="IPR036074">
    <property type="entry name" value="CbiD_sf"/>
</dbReference>
<evidence type="ECO:0000313" key="7">
    <source>
        <dbReference type="Proteomes" id="UP000238415"/>
    </source>
</evidence>
<accession>A0A2T0AXE9</accession>
<gene>
    <name evidence="5" type="primary">cbiD</name>
    <name evidence="6" type="ORF">MOHU_02500</name>
</gene>
<comment type="pathway">
    <text evidence="5">Cofactor biosynthesis; adenosylcobalamin biosynthesis; cob(II)yrinate a,c-diamide from sirohydrochlorin (anaerobic route): step 6/10.</text>
</comment>
<dbReference type="EMBL" id="PVXM01000004">
    <property type="protein sequence ID" value="PRR75486.1"/>
    <property type="molecule type" value="Genomic_DNA"/>
</dbReference>
<dbReference type="GO" id="GO:0032259">
    <property type="term" value="P:methylation"/>
    <property type="evidence" value="ECO:0007669"/>
    <property type="project" value="UniProtKB-KW"/>
</dbReference>
<dbReference type="Gene3D" id="3.30.2110.10">
    <property type="entry name" value="CbiD-like"/>
    <property type="match status" value="1"/>
</dbReference>
<evidence type="ECO:0000256" key="4">
    <source>
        <dbReference type="ARBA" id="ARBA00022691"/>
    </source>
</evidence>
<evidence type="ECO:0000256" key="5">
    <source>
        <dbReference type="HAMAP-Rule" id="MF_00787"/>
    </source>
</evidence>
<dbReference type="InterPro" id="IPR002748">
    <property type="entry name" value="CbiD"/>
</dbReference>
<dbReference type="SUPFAM" id="SSF111342">
    <property type="entry name" value="CbiD-like"/>
    <property type="match status" value="1"/>
</dbReference>
<dbReference type="Proteomes" id="UP000238415">
    <property type="component" value="Unassembled WGS sequence"/>
</dbReference>
<comment type="function">
    <text evidence="5">Catalyzes the methylation of C-1 in cobalt-precorrin-5B to form cobalt-precorrin-6A.</text>
</comment>
<keyword evidence="3 5" id="KW-0808">Transferase</keyword>
<dbReference type="EC" id="2.1.1.195" evidence="5"/>
<organism evidence="6 7">
    <name type="scientific">Neomoorella humiferrea</name>
    <dbReference type="NCBI Taxonomy" id="676965"/>
    <lineage>
        <taxon>Bacteria</taxon>
        <taxon>Bacillati</taxon>
        <taxon>Bacillota</taxon>
        <taxon>Clostridia</taxon>
        <taxon>Neomoorellales</taxon>
        <taxon>Neomoorellaceae</taxon>
        <taxon>Neomoorella</taxon>
    </lineage>
</organism>
<dbReference type="GO" id="GO:0019251">
    <property type="term" value="P:anaerobic cobalamin biosynthetic process"/>
    <property type="evidence" value="ECO:0007669"/>
    <property type="project" value="UniProtKB-UniRule"/>
</dbReference>
<proteinExistence type="inferred from homology"/>
<evidence type="ECO:0000313" key="6">
    <source>
        <dbReference type="EMBL" id="PRR75486.1"/>
    </source>
</evidence>
<comment type="catalytic activity">
    <reaction evidence="5">
        <text>Co-precorrin-5B + S-adenosyl-L-methionine = Co-precorrin-6A + S-adenosyl-L-homocysteine</text>
        <dbReference type="Rhea" id="RHEA:26285"/>
        <dbReference type="ChEBI" id="CHEBI:57856"/>
        <dbReference type="ChEBI" id="CHEBI:59789"/>
        <dbReference type="ChEBI" id="CHEBI:60063"/>
        <dbReference type="ChEBI" id="CHEBI:60064"/>
        <dbReference type="EC" id="2.1.1.195"/>
    </reaction>
</comment>
<evidence type="ECO:0000256" key="1">
    <source>
        <dbReference type="ARBA" id="ARBA00022573"/>
    </source>
</evidence>
<dbReference type="PANTHER" id="PTHR35863:SF1">
    <property type="entry name" value="COBALT-PRECORRIN-5B C(1)-METHYLTRANSFERASE"/>
    <property type="match status" value="1"/>
</dbReference>
<comment type="caution">
    <text evidence="6">The sequence shown here is derived from an EMBL/GenBank/DDBJ whole genome shotgun (WGS) entry which is preliminary data.</text>
</comment>
<keyword evidence="4 5" id="KW-0949">S-adenosyl-L-methionine</keyword>
<protein>
    <recommendedName>
        <fullName evidence="5">Cobalt-precorrin-5B C(1)-methyltransferase</fullName>
        <ecNumber evidence="5">2.1.1.195</ecNumber>
    </recommendedName>
    <alternativeName>
        <fullName evidence="5">Cobalt-precorrin-6A synthase</fullName>
    </alternativeName>
</protein>
<keyword evidence="2 5" id="KW-0489">Methyltransferase</keyword>
<name>A0A2T0AXE9_9FIRM</name>
<evidence type="ECO:0000256" key="3">
    <source>
        <dbReference type="ARBA" id="ARBA00022679"/>
    </source>
</evidence>
<dbReference type="GO" id="GO:0043780">
    <property type="term" value="F:cobalt-precorrin-5B C1-methyltransferase activity"/>
    <property type="evidence" value="ECO:0007669"/>
    <property type="project" value="RHEA"/>
</dbReference>
<dbReference type="Pfam" id="PF01888">
    <property type="entry name" value="CbiD"/>
    <property type="match status" value="1"/>
</dbReference>
<dbReference type="RefSeq" id="WP_106004302.1">
    <property type="nucleotide sequence ID" value="NZ_CP136419.1"/>
</dbReference>
<dbReference type="OrthoDB" id="6439987at2"/>
<dbReference type="HAMAP" id="MF_00787">
    <property type="entry name" value="CbiD"/>
    <property type="match status" value="1"/>
</dbReference>
<dbReference type="UniPathway" id="UPA00148">
    <property type="reaction ID" value="UER00227"/>
</dbReference>
<dbReference type="PIRSF" id="PIRSF026782">
    <property type="entry name" value="CbiD"/>
    <property type="match status" value="1"/>
</dbReference>
<dbReference type="AlphaFoldDB" id="A0A2T0AXE9"/>
<sequence length="365" mass="38475">MPEKLRRGYTTGTCAAAAARAAAMALYQRRLVQEVTLTLPAGDTVTLPVTVRREADRAEAVVIKDAGDDPDVTNGVAIHVCARLCPKGLILRGGSGVGRVTLPGLAIPPGEPAINPVPRRMIAAAVADLIPPGGGMELEISIPGGEELARRTLNPRLGIEGGLSILGTTGIVEPMSVEAYRASLVPQIDVALAAGYNTLILTPGRLGQRYAEEKYQLPPGAVVLTSNFIGYMLEACVERKVRGVLLWGHAGKLIKIAGGIFYTHSRMADGRQEVLAAWAAVKGASSTYVDKILQATTVEGAIEIIAAAGLGRDFWDDLAARASHRALTFVRKELAVGTAFLSLQGDLIGADATARQMMEELRQGV</sequence>
<keyword evidence="1 5" id="KW-0169">Cobalamin biosynthesis</keyword>